<evidence type="ECO:0000313" key="3">
    <source>
        <dbReference type="Proteomes" id="UP000036356"/>
    </source>
</evidence>
<evidence type="ECO:0000313" key="2">
    <source>
        <dbReference type="EMBL" id="KLU64298.1"/>
    </source>
</evidence>
<feature type="transmembrane region" description="Helical" evidence="1">
    <location>
        <begin position="50"/>
        <end position="70"/>
    </location>
</feature>
<sequence>MRKNNLDEMQEKKLLSIEHNGMWLAFWGLVAAIMIQTCLGADFKQLAGEWVILMVLSIYTLIACIKNGIWDRRLKPNLKTNTLMSLLAGLAVFVIFGIEFHLNNQHGLVLPTAAFIGISTFLLCLAALQFTSYLYKKRKELLEQACDK</sequence>
<gene>
    <name evidence="2" type="ORF">DEAC_c37280</name>
</gene>
<dbReference type="AlphaFoldDB" id="A0A0J1FMV1"/>
<evidence type="ECO:0000256" key="1">
    <source>
        <dbReference type="SAM" id="Phobius"/>
    </source>
</evidence>
<keyword evidence="1" id="KW-0812">Transmembrane</keyword>
<organism evidence="2 3">
    <name type="scientific">Desulfosporosinus acididurans</name>
    <dbReference type="NCBI Taxonomy" id="476652"/>
    <lineage>
        <taxon>Bacteria</taxon>
        <taxon>Bacillati</taxon>
        <taxon>Bacillota</taxon>
        <taxon>Clostridia</taxon>
        <taxon>Eubacteriales</taxon>
        <taxon>Desulfitobacteriaceae</taxon>
        <taxon>Desulfosporosinus</taxon>
    </lineage>
</organism>
<accession>A0A0J1FMV1</accession>
<feature type="transmembrane region" description="Helical" evidence="1">
    <location>
        <begin position="82"/>
        <end position="102"/>
    </location>
</feature>
<name>A0A0J1FMV1_9FIRM</name>
<dbReference type="Pfam" id="PF20563">
    <property type="entry name" value="DUF6773"/>
    <property type="match status" value="1"/>
</dbReference>
<dbReference type="InterPro" id="IPR046664">
    <property type="entry name" value="DUF6773"/>
</dbReference>
<proteinExistence type="predicted"/>
<keyword evidence="1" id="KW-0472">Membrane</keyword>
<keyword evidence="3" id="KW-1185">Reference proteome</keyword>
<protein>
    <submittedName>
        <fullName evidence="2">Uncharacterized protein</fullName>
    </submittedName>
</protein>
<comment type="caution">
    <text evidence="2">The sequence shown here is derived from an EMBL/GenBank/DDBJ whole genome shotgun (WGS) entry which is preliminary data.</text>
</comment>
<reference evidence="2 3" key="1">
    <citation type="submission" date="2015-06" db="EMBL/GenBank/DDBJ databases">
        <title>Draft genome of the moderately acidophilic sulfate reducer Candidatus Desulfosporosinus acididurans strain M1.</title>
        <authorList>
            <person name="Poehlein A."/>
            <person name="Petzsch P."/>
            <person name="Johnson B.D."/>
            <person name="Schloemann M."/>
            <person name="Daniel R."/>
            <person name="Muehling M."/>
        </authorList>
    </citation>
    <scope>NUCLEOTIDE SEQUENCE [LARGE SCALE GENOMIC DNA]</scope>
    <source>
        <strain evidence="2 3">M1</strain>
    </source>
</reference>
<feature type="transmembrane region" description="Helical" evidence="1">
    <location>
        <begin position="108"/>
        <end position="128"/>
    </location>
</feature>
<dbReference type="PATRIC" id="fig|476652.3.peg.3944"/>
<dbReference type="Proteomes" id="UP000036356">
    <property type="component" value="Unassembled WGS sequence"/>
</dbReference>
<dbReference type="EMBL" id="LDZY01000015">
    <property type="protein sequence ID" value="KLU64298.1"/>
    <property type="molecule type" value="Genomic_DNA"/>
</dbReference>
<dbReference type="RefSeq" id="WP_047811521.1">
    <property type="nucleotide sequence ID" value="NZ_LDZY01000015.1"/>
</dbReference>
<keyword evidence="1" id="KW-1133">Transmembrane helix</keyword>